<keyword evidence="2" id="KW-1185">Reference proteome</keyword>
<name>A0A1M6WL32_9ACTN</name>
<dbReference type="OrthoDB" id="4229920at2"/>
<evidence type="ECO:0000313" key="1">
    <source>
        <dbReference type="EMBL" id="SHK94482.1"/>
    </source>
</evidence>
<proteinExistence type="predicted"/>
<dbReference type="Proteomes" id="UP000184452">
    <property type="component" value="Unassembled WGS sequence"/>
</dbReference>
<gene>
    <name evidence="1" type="ORF">SAMN05421803_1467</name>
</gene>
<organism evidence="1 2">
    <name type="scientific">Nocardiopsis flavescens</name>
    <dbReference type="NCBI Taxonomy" id="758803"/>
    <lineage>
        <taxon>Bacteria</taxon>
        <taxon>Bacillati</taxon>
        <taxon>Actinomycetota</taxon>
        <taxon>Actinomycetes</taxon>
        <taxon>Streptosporangiales</taxon>
        <taxon>Nocardiopsidaceae</taxon>
        <taxon>Nocardiopsis</taxon>
    </lineage>
</organism>
<evidence type="ECO:0000313" key="2">
    <source>
        <dbReference type="Proteomes" id="UP000184452"/>
    </source>
</evidence>
<dbReference type="RefSeq" id="WP_073384385.1">
    <property type="nucleotide sequence ID" value="NZ_FQZK01000046.1"/>
</dbReference>
<accession>A0A1M6WL32</accession>
<dbReference type="AlphaFoldDB" id="A0A1M6WL32"/>
<dbReference type="EMBL" id="FQZK01000046">
    <property type="protein sequence ID" value="SHK94482.1"/>
    <property type="molecule type" value="Genomic_DNA"/>
</dbReference>
<protein>
    <submittedName>
        <fullName evidence="1">Uncharacterized protein</fullName>
    </submittedName>
</protein>
<dbReference type="STRING" id="758803.SAMN05421803_1467"/>
<sequence>MAPKIQLVCCLCGKKAPQTKDVLPLDAEWRRRHPRMTGTIACECAYSGRWYWRCDNNRANGYDPEHIRKVPGGCIDSASHVEGAHPLTAAVLRFPESALRQGAHEYIRHTAQGRWASPELAQRLQKALAEWEGAGAPQARQVTKAHR</sequence>
<reference evidence="1 2" key="1">
    <citation type="submission" date="2016-11" db="EMBL/GenBank/DDBJ databases">
        <authorList>
            <person name="Jaros S."/>
            <person name="Januszkiewicz K."/>
            <person name="Wedrychowicz H."/>
        </authorList>
    </citation>
    <scope>NUCLEOTIDE SEQUENCE [LARGE SCALE GENOMIC DNA]</scope>
    <source>
        <strain evidence="1 2">CGMCC 4.5723</strain>
    </source>
</reference>